<dbReference type="InterPro" id="IPR035906">
    <property type="entry name" value="MetI-like_sf"/>
</dbReference>
<dbReference type="EMBL" id="CP041217">
    <property type="protein sequence ID" value="QDH21443.1"/>
    <property type="molecule type" value="Genomic_DNA"/>
</dbReference>
<dbReference type="PROSITE" id="PS50928">
    <property type="entry name" value="ABC_TM1"/>
    <property type="match status" value="1"/>
</dbReference>
<evidence type="ECO:0000256" key="4">
    <source>
        <dbReference type="ARBA" id="ARBA00022692"/>
    </source>
</evidence>
<evidence type="ECO:0000313" key="10">
    <source>
        <dbReference type="Proteomes" id="UP000316968"/>
    </source>
</evidence>
<evidence type="ECO:0000259" key="8">
    <source>
        <dbReference type="PROSITE" id="PS50928"/>
    </source>
</evidence>
<keyword evidence="6 7" id="KW-0472">Membrane</keyword>
<organism evidence="9 10">
    <name type="scientific">Saccharibacillus brassicae</name>
    <dbReference type="NCBI Taxonomy" id="2583377"/>
    <lineage>
        <taxon>Bacteria</taxon>
        <taxon>Bacillati</taxon>
        <taxon>Bacillota</taxon>
        <taxon>Bacilli</taxon>
        <taxon>Bacillales</taxon>
        <taxon>Paenibacillaceae</taxon>
        <taxon>Saccharibacillus</taxon>
    </lineage>
</organism>
<dbReference type="GO" id="GO:0005886">
    <property type="term" value="C:plasma membrane"/>
    <property type="evidence" value="ECO:0007669"/>
    <property type="project" value="UniProtKB-SubCell"/>
</dbReference>
<feature type="transmembrane region" description="Helical" evidence="7">
    <location>
        <begin position="236"/>
        <end position="255"/>
    </location>
</feature>
<dbReference type="PANTHER" id="PTHR43744">
    <property type="entry name" value="ABC TRANSPORTER PERMEASE PROTEIN MG189-RELATED-RELATED"/>
    <property type="match status" value="1"/>
</dbReference>
<keyword evidence="4 7" id="KW-0812">Transmembrane</keyword>
<dbReference type="GO" id="GO:0055085">
    <property type="term" value="P:transmembrane transport"/>
    <property type="evidence" value="ECO:0007669"/>
    <property type="project" value="InterPro"/>
</dbReference>
<dbReference type="CDD" id="cd06261">
    <property type="entry name" value="TM_PBP2"/>
    <property type="match status" value="1"/>
</dbReference>
<feature type="transmembrane region" description="Helical" evidence="7">
    <location>
        <begin position="177"/>
        <end position="202"/>
    </location>
</feature>
<dbReference type="KEGG" id="saca:FFV09_11700"/>
<feature type="transmembrane region" description="Helical" evidence="7">
    <location>
        <begin position="7"/>
        <end position="31"/>
    </location>
</feature>
<protein>
    <submittedName>
        <fullName evidence="9">Carbohydrate ABC transporter permease</fullName>
    </submittedName>
</protein>
<dbReference type="SUPFAM" id="SSF161098">
    <property type="entry name" value="MetI-like"/>
    <property type="match status" value="1"/>
</dbReference>
<evidence type="ECO:0000256" key="6">
    <source>
        <dbReference type="ARBA" id="ARBA00023136"/>
    </source>
</evidence>
<sequence>MRKEKLFLNVTGLLIIAFHLIPIYLSVVASFKAKSDLSIKWALPRDIHWDNYLMALQDGAFYAVLMNTLLVTFCTVALTLAVGSLTGYVLARLQNRITNTAALIFIGVMMVPSVTLIVPLYKTMLQLGAINTYWGIIVLSTAFHLPLCIFLYTNFIKTIPKELDEAAQIDGCRSFSIFYKMILPLLGPVTASMAIITSIATYNEYLFPLYFLQKSEMRMITTYITTFFSENSYPNAASAVAMLGALPPMILFIVFQKHFVSGALSGLTKS</sequence>
<evidence type="ECO:0000256" key="7">
    <source>
        <dbReference type="RuleBase" id="RU363032"/>
    </source>
</evidence>
<gene>
    <name evidence="9" type="ORF">FFV09_11700</name>
</gene>
<feature type="transmembrane region" description="Helical" evidence="7">
    <location>
        <begin position="133"/>
        <end position="156"/>
    </location>
</feature>
<keyword evidence="3" id="KW-1003">Cell membrane</keyword>
<name>A0A4Y6UUR4_SACBS</name>
<feature type="domain" description="ABC transmembrane type-1" evidence="8">
    <location>
        <begin position="65"/>
        <end position="255"/>
    </location>
</feature>
<reference evidence="9 10" key="1">
    <citation type="submission" date="2019-06" db="EMBL/GenBank/DDBJ databases">
        <title>Saccharibacillus brassicae sp. nov., an endophytic bacterium isolated from Chinese cabbage seeds (Brassica pekinensis).</title>
        <authorList>
            <person name="Jiang L."/>
            <person name="Lee J."/>
            <person name="Kim S.W."/>
        </authorList>
    </citation>
    <scope>NUCLEOTIDE SEQUENCE [LARGE SCALE GENOMIC DNA]</scope>
    <source>
        <strain evidence="10">KCTC 43072 / ATSA2</strain>
    </source>
</reference>
<comment type="similarity">
    <text evidence="7">Belongs to the binding-protein-dependent transport system permease family.</text>
</comment>
<dbReference type="Proteomes" id="UP000316968">
    <property type="component" value="Chromosome"/>
</dbReference>
<comment type="subcellular location">
    <subcellularLocation>
        <location evidence="1 7">Cell membrane</location>
        <topology evidence="1 7">Multi-pass membrane protein</topology>
    </subcellularLocation>
</comment>
<evidence type="ECO:0000256" key="1">
    <source>
        <dbReference type="ARBA" id="ARBA00004651"/>
    </source>
</evidence>
<dbReference type="OrthoDB" id="9771544at2"/>
<keyword evidence="2 7" id="KW-0813">Transport</keyword>
<feature type="transmembrane region" description="Helical" evidence="7">
    <location>
        <begin position="102"/>
        <end position="121"/>
    </location>
</feature>
<dbReference type="Pfam" id="PF00528">
    <property type="entry name" value="BPD_transp_1"/>
    <property type="match status" value="1"/>
</dbReference>
<accession>A0A4Y6UUR4</accession>
<dbReference type="Gene3D" id="1.10.3720.10">
    <property type="entry name" value="MetI-like"/>
    <property type="match status" value="1"/>
</dbReference>
<dbReference type="InterPro" id="IPR000515">
    <property type="entry name" value="MetI-like"/>
</dbReference>
<dbReference type="AlphaFoldDB" id="A0A4Y6UUR4"/>
<keyword evidence="10" id="KW-1185">Reference proteome</keyword>
<evidence type="ECO:0000256" key="2">
    <source>
        <dbReference type="ARBA" id="ARBA00022448"/>
    </source>
</evidence>
<evidence type="ECO:0000313" key="9">
    <source>
        <dbReference type="EMBL" id="QDH21443.1"/>
    </source>
</evidence>
<keyword evidence="5 7" id="KW-1133">Transmembrane helix</keyword>
<evidence type="ECO:0000256" key="5">
    <source>
        <dbReference type="ARBA" id="ARBA00022989"/>
    </source>
</evidence>
<dbReference type="PANTHER" id="PTHR43744:SF12">
    <property type="entry name" value="ABC TRANSPORTER PERMEASE PROTEIN MG189-RELATED"/>
    <property type="match status" value="1"/>
</dbReference>
<proteinExistence type="inferred from homology"/>
<evidence type="ECO:0000256" key="3">
    <source>
        <dbReference type="ARBA" id="ARBA00022475"/>
    </source>
</evidence>
<feature type="transmembrane region" description="Helical" evidence="7">
    <location>
        <begin position="60"/>
        <end position="90"/>
    </location>
</feature>